<dbReference type="EMBL" id="FOTK01000073">
    <property type="protein sequence ID" value="SFM89847.1"/>
    <property type="molecule type" value="Genomic_DNA"/>
</dbReference>
<reference evidence="3" key="1">
    <citation type="submission" date="2016-10" db="EMBL/GenBank/DDBJ databases">
        <authorList>
            <person name="Varghese N."/>
            <person name="Submissions S."/>
        </authorList>
    </citation>
    <scope>NUCLEOTIDE SEQUENCE [LARGE SCALE GENOMIC DNA]</scope>
    <source>
        <strain evidence="3">BL36</strain>
    </source>
</reference>
<dbReference type="Proteomes" id="UP000199048">
    <property type="component" value="Unassembled WGS sequence"/>
</dbReference>
<sequence length="63" mass="6569">MEASAEAGRLADLYVMMAQEMAKSLSQLREHERVIAGANGNLPDGAEPVAPGEPHDGNPGTPI</sequence>
<evidence type="ECO:0000313" key="3">
    <source>
        <dbReference type="Proteomes" id="UP000199048"/>
    </source>
</evidence>
<dbReference type="STRING" id="582667.SAMN05192568_10733"/>
<organism evidence="2 3">
    <name type="scientific">Methylobacterium pseudosasicola</name>
    <dbReference type="NCBI Taxonomy" id="582667"/>
    <lineage>
        <taxon>Bacteria</taxon>
        <taxon>Pseudomonadati</taxon>
        <taxon>Pseudomonadota</taxon>
        <taxon>Alphaproteobacteria</taxon>
        <taxon>Hyphomicrobiales</taxon>
        <taxon>Methylobacteriaceae</taxon>
        <taxon>Methylobacterium</taxon>
    </lineage>
</organism>
<feature type="region of interest" description="Disordered" evidence="1">
    <location>
        <begin position="36"/>
        <end position="63"/>
    </location>
</feature>
<gene>
    <name evidence="2" type="ORF">SAMN05192568_10733</name>
</gene>
<proteinExistence type="predicted"/>
<name>A0A1I4ULH7_9HYPH</name>
<protein>
    <submittedName>
        <fullName evidence="2">Uncharacterized protein</fullName>
    </submittedName>
</protein>
<dbReference type="RefSeq" id="WP_092046932.1">
    <property type="nucleotide sequence ID" value="NZ_FOTK01000073.1"/>
</dbReference>
<evidence type="ECO:0000256" key="1">
    <source>
        <dbReference type="SAM" id="MobiDB-lite"/>
    </source>
</evidence>
<keyword evidence="3" id="KW-1185">Reference proteome</keyword>
<dbReference type="AlphaFoldDB" id="A0A1I4ULH7"/>
<accession>A0A1I4ULH7</accession>
<evidence type="ECO:0000313" key="2">
    <source>
        <dbReference type="EMBL" id="SFM89847.1"/>
    </source>
</evidence>